<evidence type="ECO:0000313" key="3">
    <source>
        <dbReference type="Proteomes" id="UP001521184"/>
    </source>
</evidence>
<dbReference type="Proteomes" id="UP001521184">
    <property type="component" value="Unassembled WGS sequence"/>
</dbReference>
<gene>
    <name evidence="2" type="ORF">SLS58_001722</name>
</gene>
<keyword evidence="3" id="KW-1185">Reference proteome</keyword>
<evidence type="ECO:0000313" key="2">
    <source>
        <dbReference type="EMBL" id="KAL1649149.1"/>
    </source>
</evidence>
<evidence type="ECO:0000256" key="1">
    <source>
        <dbReference type="SAM" id="SignalP"/>
    </source>
</evidence>
<reference evidence="2 3" key="1">
    <citation type="journal article" date="2023" name="Plant Dis.">
        <title>First Report of Diplodia intermedia Causing Canker and Dieback Diseases on Apple Trees in Canada.</title>
        <authorList>
            <person name="Ellouze W."/>
            <person name="Ilyukhin E."/>
            <person name="Sulman M."/>
            <person name="Ali S."/>
        </authorList>
    </citation>
    <scope>NUCLEOTIDE SEQUENCE [LARGE SCALE GENOMIC DNA]</scope>
    <source>
        <strain evidence="2 3">M45-28</strain>
    </source>
</reference>
<organism evidence="2 3">
    <name type="scientific">Diplodia intermedia</name>
    <dbReference type="NCBI Taxonomy" id="856260"/>
    <lineage>
        <taxon>Eukaryota</taxon>
        <taxon>Fungi</taxon>
        <taxon>Dikarya</taxon>
        <taxon>Ascomycota</taxon>
        <taxon>Pezizomycotina</taxon>
        <taxon>Dothideomycetes</taxon>
        <taxon>Dothideomycetes incertae sedis</taxon>
        <taxon>Botryosphaeriales</taxon>
        <taxon>Botryosphaeriaceae</taxon>
        <taxon>Diplodia</taxon>
    </lineage>
</organism>
<feature type="signal peptide" evidence="1">
    <location>
        <begin position="1"/>
        <end position="17"/>
    </location>
</feature>
<protein>
    <submittedName>
        <fullName evidence="2">Uncharacterized protein</fullName>
    </submittedName>
</protein>
<proteinExistence type="predicted"/>
<sequence>MQFKVALVSLFAAMAIAAPELDKRCTADGGSCTQLSQCCSGNCEYDSSVGLVCRPAKKMMEKRCTANGDSNGTPLFSDLEQEVYMDIGYSHADVELLKDIGTATVEWDDLIDRVAADLDRPDSKMKSPETENEWHTRAAALLLTPFYGSEKDPKGVLLRPDELYLPDALNEYSAENLFKPPDRATRGYPAKFLPIKYLQAVPQHTRHHGRSWAKWLEKVVGITPIPRLACETGPTQDFHYIMEHRSARMIGLFQKHSSQYESLIPFVSDELRKCKVPTEAGSERILEDLYIPLPRLKAPVREIRGIGHNFALLPEDIKDEDEGKWMFLKQFGVTFTDDLQFYVKTLRVLRYSHECNGLSTKSVEGCVFKIYGGITRNCRADEDIDTIRYSELPLISEPR</sequence>
<keyword evidence="1" id="KW-0732">Signal</keyword>
<accession>A0ABR3U0R2</accession>
<name>A0ABR3U0R2_9PEZI</name>
<dbReference type="EMBL" id="JAKEKT020000007">
    <property type="protein sequence ID" value="KAL1649149.1"/>
    <property type="molecule type" value="Genomic_DNA"/>
</dbReference>
<comment type="caution">
    <text evidence="2">The sequence shown here is derived from an EMBL/GenBank/DDBJ whole genome shotgun (WGS) entry which is preliminary data.</text>
</comment>
<feature type="chain" id="PRO_5047483358" evidence="1">
    <location>
        <begin position="18"/>
        <end position="399"/>
    </location>
</feature>